<feature type="compositionally biased region" description="Basic and acidic residues" evidence="2">
    <location>
        <begin position="176"/>
        <end position="188"/>
    </location>
</feature>
<dbReference type="GO" id="GO:0005634">
    <property type="term" value="C:nucleus"/>
    <property type="evidence" value="ECO:0007669"/>
    <property type="project" value="UniProtKB-SubCell"/>
</dbReference>
<feature type="compositionally biased region" description="Low complexity" evidence="2">
    <location>
        <begin position="212"/>
        <end position="281"/>
    </location>
</feature>
<feature type="compositionally biased region" description="Basic and acidic residues" evidence="2">
    <location>
        <begin position="198"/>
        <end position="211"/>
    </location>
</feature>
<dbReference type="GO" id="GO:0009734">
    <property type="term" value="P:auxin-activated signaling pathway"/>
    <property type="evidence" value="ECO:0007669"/>
    <property type="project" value="UniProtKB-UniRule"/>
</dbReference>
<keyword evidence="1" id="KW-0805">Transcription regulation</keyword>
<keyword evidence="1" id="KW-0678">Repressor</keyword>
<comment type="function">
    <text evidence="1">Aux/IAA proteins are short-lived transcriptional factors that function as repressors of early auxin response genes at low auxin concentrations.</text>
</comment>
<reference evidence="4" key="2">
    <citation type="submission" date="2020-11" db="EMBL/GenBank/DDBJ databases">
        <authorList>
            <person name="Cecchin M."/>
            <person name="Marcolungo L."/>
            <person name="Rossato M."/>
            <person name="Girolomoni L."/>
            <person name="Cosentino E."/>
            <person name="Cuine S."/>
            <person name="Li-Beisson Y."/>
            <person name="Delledonne M."/>
            <person name="Ballottari M."/>
        </authorList>
    </citation>
    <scope>NUCLEOTIDE SEQUENCE</scope>
    <source>
        <strain evidence="4">211/11P</strain>
        <tissue evidence="4">Whole cell</tissue>
    </source>
</reference>
<dbReference type="Proteomes" id="UP001055712">
    <property type="component" value="Unassembled WGS sequence"/>
</dbReference>
<feature type="region of interest" description="Disordered" evidence="2">
    <location>
        <begin position="18"/>
        <end position="366"/>
    </location>
</feature>
<feature type="compositionally biased region" description="Basic and acidic residues" evidence="2">
    <location>
        <begin position="155"/>
        <end position="168"/>
    </location>
</feature>
<feature type="domain" description="AUX/IAA" evidence="3">
    <location>
        <begin position="401"/>
        <end position="443"/>
    </location>
</feature>
<sequence length="460" mass="45748">MAHIKALRTKWLAAFAEQQTGNGPAASAAAENEPAPEHALLPKKRLLESAGTGSGQQLDSSLLAKKQRQVDDGPAGKAAANGADASAGRLTQQPPQQQTKPKPGPSRLSGDRARSDATAANKPSVPAAAAAAAAAGRPGKREGAAAGSEASKPGRAKEAGKGVADKAGNKQAAGERLMKKEAAVKKELGAAAAGAAGSKREAAERPVKKEPAAGSKVGAVAAAAAADKPAAKAKGQAEANGRPAKPAAAKPAAAKPAAAKPAAAKPAAAKPAGQAAKLAAAVKQEQQQEHAGSNPSSMHRDGGLANSGEQRQQHQQVTSPARPAAHKSELAAAAAAAAGGSPGPAAAGPGAAVRGEEGSGSVGTPVEVLLGPSEPAQPVGHLVVAMYGGQAELWEAVRSSFSDKLPSGKARLVYQDADGDWLLLQPEAPWHLFTRSVRKLVVTAASAPPAPEQQLPKIEA</sequence>
<dbReference type="Pfam" id="PF02309">
    <property type="entry name" value="AUX_IAA"/>
    <property type="match status" value="1"/>
</dbReference>
<dbReference type="Gene3D" id="3.10.20.90">
    <property type="entry name" value="Phosphatidylinositol 3-kinase Catalytic Subunit, Chain A, domain 1"/>
    <property type="match status" value="1"/>
</dbReference>
<comment type="subunit">
    <text evidence="1">Homodimers and heterodimers.</text>
</comment>
<feature type="compositionally biased region" description="Low complexity" evidence="2">
    <location>
        <begin position="117"/>
        <end position="137"/>
    </location>
</feature>
<dbReference type="OrthoDB" id="1926344at2759"/>
<keyword evidence="1" id="KW-0804">Transcription</keyword>
<feature type="compositionally biased region" description="Low complexity" evidence="2">
    <location>
        <begin position="72"/>
        <end position="101"/>
    </location>
</feature>
<comment type="caution">
    <text evidence="4">The sequence shown here is derived from an EMBL/GenBank/DDBJ whole genome shotgun (WGS) entry which is preliminary data.</text>
</comment>
<comment type="subcellular location">
    <subcellularLocation>
        <location evidence="1">Nucleus</location>
    </subcellularLocation>
</comment>
<dbReference type="InterPro" id="IPR033389">
    <property type="entry name" value="AUX/IAA_dom"/>
</dbReference>
<gene>
    <name evidence="4" type="ORF">D9Q98_007605</name>
</gene>
<keyword evidence="5" id="KW-1185">Reference proteome</keyword>
<evidence type="ECO:0000313" key="4">
    <source>
        <dbReference type="EMBL" id="KAI3428786.1"/>
    </source>
</evidence>
<organism evidence="4 5">
    <name type="scientific">Chlorella vulgaris</name>
    <name type="common">Green alga</name>
    <dbReference type="NCBI Taxonomy" id="3077"/>
    <lineage>
        <taxon>Eukaryota</taxon>
        <taxon>Viridiplantae</taxon>
        <taxon>Chlorophyta</taxon>
        <taxon>core chlorophytes</taxon>
        <taxon>Trebouxiophyceae</taxon>
        <taxon>Chlorellales</taxon>
        <taxon>Chlorellaceae</taxon>
        <taxon>Chlorella clade</taxon>
        <taxon>Chlorella</taxon>
    </lineage>
</organism>
<keyword evidence="1" id="KW-0539">Nucleus</keyword>
<dbReference type="AlphaFoldDB" id="A0A9D4YVR5"/>
<feature type="compositionally biased region" description="Low complexity" evidence="2">
    <location>
        <begin position="331"/>
        <end position="352"/>
    </location>
</feature>
<keyword evidence="1" id="KW-0927">Auxin signaling pathway</keyword>
<feature type="compositionally biased region" description="Low complexity" evidence="2">
    <location>
        <begin position="24"/>
        <end position="39"/>
    </location>
</feature>
<evidence type="ECO:0000313" key="5">
    <source>
        <dbReference type="Proteomes" id="UP001055712"/>
    </source>
</evidence>
<dbReference type="SUPFAM" id="SSF54277">
    <property type="entry name" value="CAD &amp; PB1 domains"/>
    <property type="match status" value="1"/>
</dbReference>
<comment type="similarity">
    <text evidence="1">Belongs to the Aux/IAA family.</text>
</comment>
<name>A0A9D4YVR5_CHLVU</name>
<feature type="compositionally biased region" description="Polar residues" evidence="2">
    <location>
        <begin position="307"/>
        <end position="319"/>
    </location>
</feature>
<reference evidence="4" key="1">
    <citation type="journal article" date="2019" name="Plant J.">
        <title>Chlorella vulgaris genome assembly and annotation reveals the molecular basis for metabolic acclimation to high light conditions.</title>
        <authorList>
            <person name="Cecchin M."/>
            <person name="Marcolungo L."/>
            <person name="Rossato M."/>
            <person name="Girolomoni L."/>
            <person name="Cosentino E."/>
            <person name="Cuine S."/>
            <person name="Li-Beisson Y."/>
            <person name="Delledonne M."/>
            <person name="Ballottari M."/>
        </authorList>
    </citation>
    <scope>NUCLEOTIDE SEQUENCE</scope>
    <source>
        <strain evidence="4">211/11P</strain>
    </source>
</reference>
<evidence type="ECO:0000256" key="2">
    <source>
        <dbReference type="SAM" id="MobiDB-lite"/>
    </source>
</evidence>
<evidence type="ECO:0000259" key="3">
    <source>
        <dbReference type="Pfam" id="PF02309"/>
    </source>
</evidence>
<accession>A0A9D4YVR5</accession>
<protein>
    <recommendedName>
        <fullName evidence="1">Auxin-responsive protein</fullName>
    </recommendedName>
</protein>
<proteinExistence type="inferred from homology"/>
<evidence type="ECO:0000256" key="1">
    <source>
        <dbReference type="RuleBase" id="RU004549"/>
    </source>
</evidence>
<dbReference type="EMBL" id="SIDB01000009">
    <property type="protein sequence ID" value="KAI3428786.1"/>
    <property type="molecule type" value="Genomic_DNA"/>
</dbReference>